<sequence length="189" mass="22438">MDQQTSRKICVICQNTRDNTYQNPQCKHNYCMSCFQNKKIIKVCTEKDCNSQINQNFIIQYFEEVQKKQNQEQAAKQFNNNSSISTQSQSSIKSSMINKSKQYASPNESIQQQQYSRNNKVDLYTTLNYCAICLFYMRDDLLKQQIQVKKNYPILDCQLHTICVGCFSNYFNHQKNRQYFCEICQRLIK</sequence>
<dbReference type="EMBL" id="CAJJDO010000145">
    <property type="protein sequence ID" value="CAD8206798.1"/>
    <property type="molecule type" value="Genomic_DNA"/>
</dbReference>
<proteinExistence type="predicted"/>
<reference evidence="1" key="1">
    <citation type="submission" date="2021-01" db="EMBL/GenBank/DDBJ databases">
        <authorList>
            <consortium name="Genoscope - CEA"/>
            <person name="William W."/>
        </authorList>
    </citation>
    <scope>NUCLEOTIDE SEQUENCE</scope>
</reference>
<dbReference type="Proteomes" id="UP000689195">
    <property type="component" value="Unassembled WGS sequence"/>
</dbReference>
<organism evidence="1 2">
    <name type="scientific">Paramecium pentaurelia</name>
    <dbReference type="NCBI Taxonomy" id="43138"/>
    <lineage>
        <taxon>Eukaryota</taxon>
        <taxon>Sar</taxon>
        <taxon>Alveolata</taxon>
        <taxon>Ciliophora</taxon>
        <taxon>Intramacronucleata</taxon>
        <taxon>Oligohymenophorea</taxon>
        <taxon>Peniculida</taxon>
        <taxon>Parameciidae</taxon>
        <taxon>Paramecium</taxon>
    </lineage>
</organism>
<accession>A0A8S1Y2C6</accession>
<dbReference type="OrthoDB" id="304283at2759"/>
<dbReference type="AlphaFoldDB" id="A0A8S1Y2C6"/>
<evidence type="ECO:0000313" key="1">
    <source>
        <dbReference type="EMBL" id="CAD8206798.1"/>
    </source>
</evidence>
<keyword evidence="2" id="KW-1185">Reference proteome</keyword>
<gene>
    <name evidence="1" type="ORF">PPENT_87.1.T1450061</name>
</gene>
<comment type="caution">
    <text evidence="1">The sequence shown here is derived from an EMBL/GenBank/DDBJ whole genome shotgun (WGS) entry which is preliminary data.</text>
</comment>
<protein>
    <recommendedName>
        <fullName evidence="3">RING-type domain-containing protein</fullName>
    </recommendedName>
</protein>
<evidence type="ECO:0008006" key="3">
    <source>
        <dbReference type="Google" id="ProtNLM"/>
    </source>
</evidence>
<evidence type="ECO:0000313" key="2">
    <source>
        <dbReference type="Proteomes" id="UP000689195"/>
    </source>
</evidence>
<name>A0A8S1Y2C6_9CILI</name>